<dbReference type="FunFam" id="1.10.287.130:FF:000034">
    <property type="entry name" value="Two-component system sensor histidine kinase/response regulator"/>
    <property type="match status" value="1"/>
</dbReference>
<keyword evidence="9" id="KW-0805">Transcription regulation</keyword>
<evidence type="ECO:0000259" key="13">
    <source>
        <dbReference type="PROSITE" id="PS01124"/>
    </source>
</evidence>
<keyword evidence="17" id="KW-1185">Reference proteome</keyword>
<dbReference type="SUPFAM" id="SSF50998">
    <property type="entry name" value="Quinoprotein alcohol dehydrogenase-like"/>
    <property type="match status" value="1"/>
</dbReference>
<comment type="catalytic activity">
    <reaction evidence="1">
        <text>ATP + protein L-histidine = ADP + protein N-phospho-L-histidine.</text>
        <dbReference type="EC" id="2.7.13.3"/>
    </reaction>
</comment>
<dbReference type="SUPFAM" id="SSF47384">
    <property type="entry name" value="Homodimeric domain of signal transducing histidine kinase"/>
    <property type="match status" value="1"/>
</dbReference>
<accession>A0A6I2MQ15</accession>
<dbReference type="InterPro" id="IPR013783">
    <property type="entry name" value="Ig-like_fold"/>
</dbReference>
<dbReference type="InterPro" id="IPR011006">
    <property type="entry name" value="CheY-like_superfamily"/>
</dbReference>
<evidence type="ECO:0000313" key="17">
    <source>
        <dbReference type="Proteomes" id="UP000443153"/>
    </source>
</evidence>
<dbReference type="Gene3D" id="2.60.40.10">
    <property type="entry name" value="Immunoglobulins"/>
    <property type="match status" value="1"/>
</dbReference>
<dbReference type="PROSITE" id="PS01124">
    <property type="entry name" value="HTH_ARAC_FAMILY_2"/>
    <property type="match status" value="1"/>
</dbReference>
<dbReference type="Gene3D" id="3.30.565.10">
    <property type="entry name" value="Histidine kinase-like ATPase, C-terminal domain"/>
    <property type="match status" value="1"/>
</dbReference>
<dbReference type="RefSeq" id="WP_154367235.1">
    <property type="nucleotide sequence ID" value="NZ_WKJH01000018.1"/>
</dbReference>
<dbReference type="SMART" id="SM00342">
    <property type="entry name" value="HTH_ARAC"/>
    <property type="match status" value="1"/>
</dbReference>
<evidence type="ECO:0000256" key="5">
    <source>
        <dbReference type="ARBA" id="ARBA00022741"/>
    </source>
</evidence>
<dbReference type="SUPFAM" id="SSF63829">
    <property type="entry name" value="Calcium-dependent phosphotriesterase"/>
    <property type="match status" value="1"/>
</dbReference>
<comment type="caution">
    <text evidence="16">The sequence shown here is derived from an EMBL/GenBank/DDBJ whole genome shotgun (WGS) entry which is preliminary data.</text>
</comment>
<dbReference type="InterPro" id="IPR011123">
    <property type="entry name" value="Y_Y_Y"/>
</dbReference>
<keyword evidence="3 12" id="KW-0597">Phosphoprotein</keyword>
<evidence type="ECO:0000256" key="10">
    <source>
        <dbReference type="ARBA" id="ARBA00023125"/>
    </source>
</evidence>
<keyword evidence="6" id="KW-0418">Kinase</keyword>
<evidence type="ECO:0000256" key="11">
    <source>
        <dbReference type="ARBA" id="ARBA00023163"/>
    </source>
</evidence>
<dbReference type="CDD" id="cd00082">
    <property type="entry name" value="HisKA"/>
    <property type="match status" value="1"/>
</dbReference>
<evidence type="ECO:0000256" key="4">
    <source>
        <dbReference type="ARBA" id="ARBA00022679"/>
    </source>
</evidence>
<dbReference type="InterPro" id="IPR003661">
    <property type="entry name" value="HisK_dim/P_dom"/>
</dbReference>
<dbReference type="PRINTS" id="PR00344">
    <property type="entry name" value="BCTRLSENSOR"/>
</dbReference>
<dbReference type="InterPro" id="IPR003594">
    <property type="entry name" value="HATPase_dom"/>
</dbReference>
<dbReference type="Pfam" id="PF12833">
    <property type="entry name" value="HTH_18"/>
    <property type="match status" value="1"/>
</dbReference>
<dbReference type="InterPro" id="IPR004358">
    <property type="entry name" value="Sig_transdc_His_kin-like_C"/>
</dbReference>
<name>A0A6I2MQ15_9FLAO</name>
<dbReference type="InterPro" id="IPR005467">
    <property type="entry name" value="His_kinase_dom"/>
</dbReference>
<reference evidence="16 17" key="1">
    <citation type="submission" date="2019-11" db="EMBL/GenBank/DDBJ databases">
        <title>Maribacter lutea sp. nov., a marine bacterium isolated from intertidal sand.</title>
        <authorList>
            <person name="Liu A."/>
        </authorList>
    </citation>
    <scope>NUCLEOTIDE SEQUENCE [LARGE SCALE GENOMIC DNA]</scope>
    <source>
        <strain evidence="16 17">RZ05</strain>
    </source>
</reference>
<dbReference type="InterPro" id="IPR018062">
    <property type="entry name" value="HTH_AraC-typ_CS"/>
</dbReference>
<evidence type="ECO:0000259" key="14">
    <source>
        <dbReference type="PROSITE" id="PS50109"/>
    </source>
</evidence>
<dbReference type="InterPro" id="IPR011047">
    <property type="entry name" value="Quinoprotein_ADH-like_sf"/>
</dbReference>
<dbReference type="SUPFAM" id="SSF55874">
    <property type="entry name" value="ATPase domain of HSP90 chaperone/DNA topoisomerase II/histidine kinase"/>
    <property type="match status" value="1"/>
</dbReference>
<dbReference type="Pfam" id="PF00512">
    <property type="entry name" value="HisKA"/>
    <property type="match status" value="1"/>
</dbReference>
<keyword evidence="8" id="KW-0902">Two-component regulatory system</keyword>
<feature type="domain" description="Response regulatory" evidence="15">
    <location>
        <begin position="1106"/>
        <end position="1221"/>
    </location>
</feature>
<dbReference type="PROSITE" id="PS50109">
    <property type="entry name" value="HIS_KIN"/>
    <property type="match status" value="1"/>
</dbReference>
<feature type="domain" description="HTH araC/xylS-type" evidence="13">
    <location>
        <begin position="1253"/>
        <end position="1351"/>
    </location>
</feature>
<dbReference type="EC" id="2.7.13.3" evidence="2"/>
<dbReference type="InterPro" id="IPR036890">
    <property type="entry name" value="HATPase_C_sf"/>
</dbReference>
<keyword evidence="10" id="KW-0238">DNA-binding</keyword>
<dbReference type="PROSITE" id="PS50110">
    <property type="entry name" value="RESPONSE_REGULATORY"/>
    <property type="match status" value="1"/>
</dbReference>
<evidence type="ECO:0000256" key="2">
    <source>
        <dbReference type="ARBA" id="ARBA00012438"/>
    </source>
</evidence>
<keyword evidence="7" id="KW-0067">ATP-binding</keyword>
<dbReference type="Pfam" id="PF02518">
    <property type="entry name" value="HATPase_c"/>
    <property type="match status" value="1"/>
</dbReference>
<dbReference type="SMART" id="SM00448">
    <property type="entry name" value="REC"/>
    <property type="match status" value="1"/>
</dbReference>
<dbReference type="SMART" id="SM00387">
    <property type="entry name" value="HATPase_c"/>
    <property type="match status" value="1"/>
</dbReference>
<dbReference type="PANTHER" id="PTHR43547:SF2">
    <property type="entry name" value="HYBRID SIGNAL TRANSDUCTION HISTIDINE KINASE C"/>
    <property type="match status" value="1"/>
</dbReference>
<evidence type="ECO:0000256" key="7">
    <source>
        <dbReference type="ARBA" id="ARBA00022840"/>
    </source>
</evidence>
<keyword evidence="5" id="KW-0547">Nucleotide-binding</keyword>
<evidence type="ECO:0000256" key="6">
    <source>
        <dbReference type="ARBA" id="ARBA00022777"/>
    </source>
</evidence>
<dbReference type="SUPFAM" id="SSF52172">
    <property type="entry name" value="CheY-like"/>
    <property type="match status" value="1"/>
</dbReference>
<dbReference type="GO" id="GO:0005524">
    <property type="term" value="F:ATP binding"/>
    <property type="evidence" value="ECO:0007669"/>
    <property type="project" value="UniProtKB-KW"/>
</dbReference>
<evidence type="ECO:0000256" key="12">
    <source>
        <dbReference type="PROSITE-ProRule" id="PRU00169"/>
    </source>
</evidence>
<dbReference type="SUPFAM" id="SSF46689">
    <property type="entry name" value="Homeodomain-like"/>
    <property type="match status" value="1"/>
</dbReference>
<keyword evidence="11" id="KW-0804">Transcription</keyword>
<dbReference type="GO" id="GO:0003700">
    <property type="term" value="F:DNA-binding transcription factor activity"/>
    <property type="evidence" value="ECO:0007669"/>
    <property type="project" value="InterPro"/>
</dbReference>
<dbReference type="Gene3D" id="2.130.10.10">
    <property type="entry name" value="YVTN repeat-like/Quinoprotein amine dehydrogenase"/>
    <property type="match status" value="2"/>
</dbReference>
<organism evidence="16 17">
    <name type="scientific">Maribacter luteus</name>
    <dbReference type="NCBI Taxonomy" id="2594478"/>
    <lineage>
        <taxon>Bacteria</taxon>
        <taxon>Pseudomonadati</taxon>
        <taxon>Bacteroidota</taxon>
        <taxon>Flavobacteriia</taxon>
        <taxon>Flavobacteriales</taxon>
        <taxon>Flavobacteriaceae</taxon>
        <taxon>Maribacter</taxon>
    </lineage>
</organism>
<dbReference type="Pfam" id="PF07495">
    <property type="entry name" value="Y_Y_Y"/>
    <property type="match status" value="1"/>
</dbReference>
<dbReference type="Pfam" id="PF00072">
    <property type="entry name" value="Response_reg"/>
    <property type="match status" value="1"/>
</dbReference>
<dbReference type="EMBL" id="WKJH01000018">
    <property type="protein sequence ID" value="MRX64917.1"/>
    <property type="molecule type" value="Genomic_DNA"/>
</dbReference>
<dbReference type="Gene3D" id="3.40.50.2300">
    <property type="match status" value="1"/>
</dbReference>
<dbReference type="InterPro" id="IPR018060">
    <property type="entry name" value="HTH_AraC"/>
</dbReference>
<dbReference type="InterPro" id="IPR011110">
    <property type="entry name" value="Reg_prop"/>
</dbReference>
<dbReference type="GO" id="GO:0000155">
    <property type="term" value="F:phosphorelay sensor kinase activity"/>
    <property type="evidence" value="ECO:0007669"/>
    <property type="project" value="InterPro"/>
</dbReference>
<gene>
    <name evidence="16" type="ORF">GJ691_12155</name>
</gene>
<dbReference type="FunFam" id="3.30.565.10:FF:000037">
    <property type="entry name" value="Hybrid sensor histidine kinase/response regulator"/>
    <property type="match status" value="1"/>
</dbReference>
<dbReference type="OrthoDB" id="358279at2"/>
<dbReference type="Proteomes" id="UP000443153">
    <property type="component" value="Unassembled WGS sequence"/>
</dbReference>
<dbReference type="GO" id="GO:0043565">
    <property type="term" value="F:sequence-specific DNA binding"/>
    <property type="evidence" value="ECO:0007669"/>
    <property type="project" value="InterPro"/>
</dbReference>
<evidence type="ECO:0000259" key="15">
    <source>
        <dbReference type="PROSITE" id="PS50110"/>
    </source>
</evidence>
<sequence length="1351" mass="153922">MIRYVVLVFALISFVPSKGQNIKFEHYNDKDGLSHNSVRRIVQDENGFLWLGTFSGLNRFDGYQFKSFMSTSGEDNTMNNDDITVLLHDDKTNNLWIGTRKGLTLLDRKTGLFTTYLPDHNNPYSLPDEEIRSIYVDKFGRVWVGTKSKGVYMFFPEEERFSKINIEGFNYIKEIVEDKNGTIWVGSYDTGSVARIKLNDRGEIEHLKRYTLTIPNSEKINPYLNFIYEDHKSDIFVGTREGLYKRNKNTDNFENLYIDNEVVRNKLGPYFLSVARAPDDKYWVGTLGGLLVCDSLEEIKTGNYEWHYSVLSDDTSLVDNLVSALYFDASGVLWIGTEEGLDKYDPFQNQFKLNKGISSFIDNQAPRIRGFSKTFDDKLIVATRNNGLFILKDNDVAPLFNDNKDIASIFSYDGKTFYCGLWDGKVLVYDYVRNSSRIVDVGFQSSPIFDFENYKDNFLIISSFGEGAVCLDIESLGIIGDIGKLLPGYQINKVVADTNGNLWFATEGGIAKFGDDLKLNKLFQAQVNSGYGLPHNNVSDITIDFSGNVLAATRMGLAEYDPNLDDFRPVEEPKELKGKWITEMTLDSNGYLWLNMNNGIAKYDVPNKTAHIYQVNSGNRLDVFSSSGFYNFDSSKIYLGGKNGIIHFSPLQIAENNWSPPPVITEFKIQNKEITPGLQINGQVPFQEELNSVKSVELDYVNRNFSVQFSSPSFTNQRLNKYQYMLQGFDDDWIETNSDSRTVQYTNLYSGDYVFKIRSSNNDGKWSTVSEYKIRIHPPFWLSYKGIFIILALLSMMIYLLRRQLKLRLKLKQELLLEKVKRERDEKLNNEKLRFFTNISHELRTPLTLILGPVKQLLEQESINSYSKSRVDLIHQNANRLLRLVNQILDFRRAETGELKLKVAKTDLLTTTNDIFNSFHELAQSKNISFNLNVEDVPQECLIDVDKYSKILYNLLSNAMKFTNVGGNVDLYLGVSEGDDKNLILEVSDDGIGIPVESKEKIFSRFYQAKNSKENTTGTGIGLSLVKALVEIHKGTINVESKPDSGSIFTVKLPIYDKAYTKEEKFNPIPVKQVENKVQPMKPLITGFSPSDSVKKVKTNTNIKEKILIIDDNPELRKYIAEYLSDYYKVYEAENGKEGLELCSKVKPVLCVADVMMPVMDGFEFVETLKSDDNISHIAVVLLTALAENENRIRGYKIGVDGYLVKPFDPALLKTRIDNVIKIHSDLKRKFSGDLESDVISLAHSEIDIELISNIKDIVESNIGNPEFTSSMLCSELAMSSSKLYRKITQLTDMSPNEFIRTIRLKKSAILLKTKNYNVSEVANMVGFNDPLYFSRCFKKQFGHSPSQLIK</sequence>
<protein>
    <recommendedName>
        <fullName evidence="2">histidine kinase</fullName>
        <ecNumber evidence="2">2.7.13.3</ecNumber>
    </recommendedName>
</protein>
<dbReference type="InterPro" id="IPR001789">
    <property type="entry name" value="Sig_transdc_resp-reg_receiver"/>
</dbReference>
<dbReference type="InterPro" id="IPR036097">
    <property type="entry name" value="HisK_dim/P_sf"/>
</dbReference>
<proteinExistence type="predicted"/>
<evidence type="ECO:0000256" key="1">
    <source>
        <dbReference type="ARBA" id="ARBA00000085"/>
    </source>
</evidence>
<evidence type="ECO:0000256" key="9">
    <source>
        <dbReference type="ARBA" id="ARBA00023015"/>
    </source>
</evidence>
<dbReference type="InterPro" id="IPR009057">
    <property type="entry name" value="Homeodomain-like_sf"/>
</dbReference>
<dbReference type="Gene3D" id="1.10.287.130">
    <property type="match status" value="1"/>
</dbReference>
<dbReference type="PROSITE" id="PS00041">
    <property type="entry name" value="HTH_ARAC_FAMILY_1"/>
    <property type="match status" value="1"/>
</dbReference>
<feature type="domain" description="Histidine kinase" evidence="14">
    <location>
        <begin position="838"/>
        <end position="1057"/>
    </location>
</feature>
<dbReference type="InterPro" id="IPR015943">
    <property type="entry name" value="WD40/YVTN_repeat-like_dom_sf"/>
</dbReference>
<keyword evidence="4" id="KW-0808">Transferase</keyword>
<dbReference type="Pfam" id="PF07494">
    <property type="entry name" value="Reg_prop"/>
    <property type="match status" value="4"/>
</dbReference>
<dbReference type="Gene3D" id="1.10.10.60">
    <property type="entry name" value="Homeodomain-like"/>
    <property type="match status" value="2"/>
</dbReference>
<evidence type="ECO:0000256" key="8">
    <source>
        <dbReference type="ARBA" id="ARBA00023012"/>
    </source>
</evidence>
<dbReference type="PANTHER" id="PTHR43547">
    <property type="entry name" value="TWO-COMPONENT HISTIDINE KINASE"/>
    <property type="match status" value="1"/>
</dbReference>
<dbReference type="SMART" id="SM00388">
    <property type="entry name" value="HisKA"/>
    <property type="match status" value="1"/>
</dbReference>
<evidence type="ECO:0000256" key="3">
    <source>
        <dbReference type="ARBA" id="ARBA00022553"/>
    </source>
</evidence>
<evidence type="ECO:0000313" key="16">
    <source>
        <dbReference type="EMBL" id="MRX64917.1"/>
    </source>
</evidence>
<feature type="modified residue" description="4-aspartylphosphate" evidence="12">
    <location>
        <position position="1154"/>
    </location>
</feature>